<dbReference type="GO" id="GO:0004386">
    <property type="term" value="F:helicase activity"/>
    <property type="evidence" value="ECO:0007669"/>
    <property type="project" value="UniProtKB-KW"/>
</dbReference>
<reference evidence="7" key="2">
    <citation type="submission" date="2020-09" db="EMBL/GenBank/DDBJ databases">
        <authorList>
            <person name="Sun Q."/>
            <person name="Zhou Y."/>
        </authorList>
    </citation>
    <scope>NUCLEOTIDE SEQUENCE</scope>
    <source>
        <strain evidence="7">CGMCC 1.16067</strain>
    </source>
</reference>
<keyword evidence="7" id="KW-0347">Helicase</keyword>
<keyword evidence="1" id="KW-0378">Hydrolase</keyword>
<dbReference type="InterPro" id="IPR001650">
    <property type="entry name" value="Helicase_C-like"/>
</dbReference>
<evidence type="ECO:0000259" key="4">
    <source>
        <dbReference type="PROSITE" id="PS50966"/>
    </source>
</evidence>
<feature type="region of interest" description="Disordered" evidence="3">
    <location>
        <begin position="151"/>
        <end position="173"/>
    </location>
</feature>
<keyword evidence="2" id="KW-0862">Zinc</keyword>
<proteinExistence type="predicted"/>
<protein>
    <submittedName>
        <fullName evidence="7">DNA helicase</fullName>
    </submittedName>
</protein>
<evidence type="ECO:0000256" key="2">
    <source>
        <dbReference type="PROSITE-ProRule" id="PRU00325"/>
    </source>
</evidence>
<dbReference type="GO" id="GO:0005524">
    <property type="term" value="F:ATP binding"/>
    <property type="evidence" value="ECO:0007669"/>
    <property type="project" value="InterPro"/>
</dbReference>
<dbReference type="Pfam" id="PF04434">
    <property type="entry name" value="SWIM"/>
    <property type="match status" value="1"/>
</dbReference>
<feature type="domain" description="SWIM-type" evidence="4">
    <location>
        <begin position="65"/>
        <end position="105"/>
    </location>
</feature>
<dbReference type="EMBL" id="BMKQ01000001">
    <property type="protein sequence ID" value="GGF55669.1"/>
    <property type="molecule type" value="Genomic_DNA"/>
</dbReference>
<dbReference type="Pfam" id="PF00176">
    <property type="entry name" value="SNF2-rel_dom"/>
    <property type="match status" value="1"/>
</dbReference>
<name>A0A917BQW7_9ACTN</name>
<dbReference type="Gene3D" id="3.40.50.300">
    <property type="entry name" value="P-loop containing nucleotide triphosphate hydrolases"/>
    <property type="match status" value="1"/>
</dbReference>
<dbReference type="Proteomes" id="UP000649179">
    <property type="component" value="Unassembled WGS sequence"/>
</dbReference>
<dbReference type="InterPro" id="IPR049730">
    <property type="entry name" value="SNF2/RAD54-like_C"/>
</dbReference>
<evidence type="ECO:0000256" key="3">
    <source>
        <dbReference type="SAM" id="MobiDB-lite"/>
    </source>
</evidence>
<evidence type="ECO:0000259" key="5">
    <source>
        <dbReference type="PROSITE" id="PS51192"/>
    </source>
</evidence>
<dbReference type="SUPFAM" id="SSF52540">
    <property type="entry name" value="P-loop containing nucleoside triphosphate hydrolases"/>
    <property type="match status" value="2"/>
</dbReference>
<dbReference type="InterPro" id="IPR000330">
    <property type="entry name" value="SNF2_N"/>
</dbReference>
<keyword evidence="7" id="KW-0547">Nucleotide-binding</keyword>
<keyword evidence="2" id="KW-0479">Metal-binding</keyword>
<dbReference type="PROSITE" id="PS51194">
    <property type="entry name" value="HELICASE_CTER"/>
    <property type="match status" value="1"/>
</dbReference>
<comment type="caution">
    <text evidence="7">The sequence shown here is derived from an EMBL/GenBank/DDBJ whole genome shotgun (WGS) entry which is preliminary data.</text>
</comment>
<dbReference type="Pfam" id="PF00271">
    <property type="entry name" value="Helicase_C"/>
    <property type="match status" value="1"/>
</dbReference>
<evidence type="ECO:0000256" key="1">
    <source>
        <dbReference type="ARBA" id="ARBA00022801"/>
    </source>
</evidence>
<organism evidence="7 8">
    <name type="scientific">Marmoricola endophyticus</name>
    <dbReference type="NCBI Taxonomy" id="2040280"/>
    <lineage>
        <taxon>Bacteria</taxon>
        <taxon>Bacillati</taxon>
        <taxon>Actinomycetota</taxon>
        <taxon>Actinomycetes</taxon>
        <taxon>Propionibacteriales</taxon>
        <taxon>Nocardioidaceae</taxon>
        <taxon>Marmoricola</taxon>
    </lineage>
</organism>
<dbReference type="PROSITE" id="PS50966">
    <property type="entry name" value="ZF_SWIM"/>
    <property type="match status" value="1"/>
</dbReference>
<dbReference type="PANTHER" id="PTHR10799">
    <property type="entry name" value="SNF2/RAD54 HELICASE FAMILY"/>
    <property type="match status" value="1"/>
</dbReference>
<dbReference type="GO" id="GO:0008270">
    <property type="term" value="F:zinc ion binding"/>
    <property type="evidence" value="ECO:0007669"/>
    <property type="project" value="UniProtKB-KW"/>
</dbReference>
<dbReference type="InterPro" id="IPR014001">
    <property type="entry name" value="Helicase_ATP-bd"/>
</dbReference>
<evidence type="ECO:0000313" key="8">
    <source>
        <dbReference type="Proteomes" id="UP000649179"/>
    </source>
</evidence>
<evidence type="ECO:0000259" key="6">
    <source>
        <dbReference type="PROSITE" id="PS51194"/>
    </source>
</evidence>
<dbReference type="InterPro" id="IPR027417">
    <property type="entry name" value="P-loop_NTPase"/>
</dbReference>
<feature type="domain" description="Helicase ATP-binding" evidence="5">
    <location>
        <begin position="632"/>
        <end position="793"/>
    </location>
</feature>
<keyword evidence="8" id="KW-1185">Reference proteome</keyword>
<keyword evidence="2" id="KW-0863">Zinc-finger</keyword>
<accession>A0A917BQW7</accession>
<gene>
    <name evidence="7" type="ORF">GCM10011519_31980</name>
</gene>
<feature type="domain" description="Helicase C-terminal" evidence="6">
    <location>
        <begin position="918"/>
        <end position="1075"/>
    </location>
</feature>
<dbReference type="GO" id="GO:0016787">
    <property type="term" value="F:hydrolase activity"/>
    <property type="evidence" value="ECO:0007669"/>
    <property type="project" value="UniProtKB-KW"/>
</dbReference>
<dbReference type="SMART" id="SM00487">
    <property type="entry name" value="DEXDc"/>
    <property type="match status" value="1"/>
</dbReference>
<dbReference type="CDD" id="cd18793">
    <property type="entry name" value="SF2_C_SNF"/>
    <property type="match status" value="1"/>
</dbReference>
<dbReference type="PROSITE" id="PS51192">
    <property type="entry name" value="HELICASE_ATP_BIND_1"/>
    <property type="match status" value="1"/>
</dbReference>
<reference evidence="7" key="1">
    <citation type="journal article" date="2014" name="Int. J. Syst. Evol. Microbiol.">
        <title>Complete genome sequence of Corynebacterium casei LMG S-19264T (=DSM 44701T), isolated from a smear-ripened cheese.</title>
        <authorList>
            <consortium name="US DOE Joint Genome Institute (JGI-PGF)"/>
            <person name="Walter F."/>
            <person name="Albersmeier A."/>
            <person name="Kalinowski J."/>
            <person name="Ruckert C."/>
        </authorList>
    </citation>
    <scope>NUCLEOTIDE SEQUENCE</scope>
    <source>
        <strain evidence="7">CGMCC 1.16067</strain>
    </source>
</reference>
<dbReference type="SMART" id="SM00490">
    <property type="entry name" value="HELICc"/>
    <property type="match status" value="1"/>
</dbReference>
<sequence length="1079" mass="116933">MAWFVSEVLRELGETQLRACFDSGTWARGHGVHGEGLVRSLGTEDTSEASMVLEGEVWGTAPDPYDVSVRLALPRPGAKPQLYGTCTCPVGFLCKHVVAALLAARATRPARDAGWRGRLEGLLDEAEGGGRPPERQPLALLLEIADNRRGGMPPGPSLGLRPARPKKSGGWTSHQVSWEGLARGGYEPGHVSALRSLHRLGRAHSWYGAGAAPVSGEDVGPSLWSQLMQVKDAGVVLVGPDGATVELLHDRVPASLDLTRDGDAIAVRMAVGDADPADPTTLLLGDPAHTLVTRDGDRLRVGRLARPLDGRLRSMARRGDVLRVPGEDERELLVGFLPRLGRHVPATSSDGSVEIPEPPEPQLLLRVDWPSPATAELRWRWRYGDPDHDGTEVLTPTEASPIRRRDEELAVLERLVGALTSPSQQLLLTPSKAIPSSRRVGPEQLLSLPPTLIELRATGLVEVEMLSPEPEFREAEGEPEVRFAAGGTVPETGSEDDDARHDWLDLAVTVTVDGHPLPVATLIEAMTSGQDKVFLPGGLYVSLAGPELTGLADLVAEAAAIEAREPGTLRVAAADLGRWEQLDAIGLVDAQAAEWVRAARQLAGVDELPAAEPVGLVSQLRPYQLAGFRWLATLWRCSLGGVLADDMGLGKTLQALALIALARSEGAGPFLVVAPTSVATAWLEQAATHTPGLDVRTVNGLEKRRGRTLAELAEGADVVVTSYSLLRMESAAYADLAWGGLVVDEAQTAKNHRSATYEALRRVPADFRLAMTGTPFENRLLELWAVLSLAAPGLWARPQDFVEQVERPVERRHDELALARFRRRVRPFLLRRTKELVATDLPAKQEQVLRVQLGAGHRRVYDTHLQRERQRVLGLVEEGFEQNRIAIFGALTRLRQLSLHAGLVDDDSAGVPSAKIDLLVEHLTEVLGEGHRALVFSTFTGFLGLVRERLAAAGIETAYLDGRTRDRAVAIEEFRSGEASVFLISLKAGGVGLTLTEADYVYVLDPWWNPAAEAQAIDRAHRIGQQRPVFVYRLLTEDTIEEKVHELQQRKAALFAQVMDGDGAGSAVLDADDVRALFG</sequence>
<dbReference type="InterPro" id="IPR038718">
    <property type="entry name" value="SNF2-like_sf"/>
</dbReference>
<dbReference type="AlphaFoldDB" id="A0A917BQW7"/>
<evidence type="ECO:0000313" key="7">
    <source>
        <dbReference type="EMBL" id="GGF55669.1"/>
    </source>
</evidence>
<dbReference type="InterPro" id="IPR007527">
    <property type="entry name" value="Znf_SWIM"/>
</dbReference>
<keyword evidence="7" id="KW-0067">ATP-binding</keyword>
<dbReference type="Gene3D" id="3.40.50.10810">
    <property type="entry name" value="Tandem AAA-ATPase domain"/>
    <property type="match status" value="1"/>
</dbReference>